<evidence type="ECO:0000313" key="3">
    <source>
        <dbReference type="Proteomes" id="UP001501570"/>
    </source>
</evidence>
<evidence type="ECO:0000256" key="1">
    <source>
        <dbReference type="SAM" id="MobiDB-lite"/>
    </source>
</evidence>
<gene>
    <name evidence="2" type="ORF">GCM10023322_31900</name>
</gene>
<organism evidence="2 3">
    <name type="scientific">Rugosimonospora acidiphila</name>
    <dbReference type="NCBI Taxonomy" id="556531"/>
    <lineage>
        <taxon>Bacteria</taxon>
        <taxon>Bacillati</taxon>
        <taxon>Actinomycetota</taxon>
        <taxon>Actinomycetes</taxon>
        <taxon>Micromonosporales</taxon>
        <taxon>Micromonosporaceae</taxon>
        <taxon>Rugosimonospora</taxon>
    </lineage>
</organism>
<reference evidence="3" key="1">
    <citation type="journal article" date="2019" name="Int. J. Syst. Evol. Microbiol.">
        <title>The Global Catalogue of Microorganisms (GCM) 10K type strain sequencing project: providing services to taxonomists for standard genome sequencing and annotation.</title>
        <authorList>
            <consortium name="The Broad Institute Genomics Platform"/>
            <consortium name="The Broad Institute Genome Sequencing Center for Infectious Disease"/>
            <person name="Wu L."/>
            <person name="Ma J."/>
        </authorList>
    </citation>
    <scope>NUCLEOTIDE SEQUENCE [LARGE SCALE GENOMIC DNA]</scope>
    <source>
        <strain evidence="3">JCM 18304</strain>
    </source>
</reference>
<accession>A0ABP9RTF1</accession>
<dbReference type="RefSeq" id="WP_345630331.1">
    <property type="nucleotide sequence ID" value="NZ_BAABJQ010000008.1"/>
</dbReference>
<comment type="caution">
    <text evidence="2">The sequence shown here is derived from an EMBL/GenBank/DDBJ whole genome shotgun (WGS) entry which is preliminary data.</text>
</comment>
<protein>
    <submittedName>
        <fullName evidence="2">Uncharacterized protein</fullName>
    </submittedName>
</protein>
<proteinExistence type="predicted"/>
<sequence length="513" mass="53315">MTVLGDGSDDLAELGIPRHAAKAISGVVRTAVTRTMCELLPGVQDRPQACQWLVAAALSLTQMAPLAARSARPELSTGHANAAALPGILTHVAALELINRYQARHGELPAGGAGGEPPTPSAALVAARDSAAAAREAGGGAARERLRAYGEVIAGAMRRVLADDAGGAEGGWVLLAASTAMGLHRDVLPEPGRPRRRRAREEAGAAAAGFAYRYGHAVMLAAALSLLDDPGSPPGGAPGSAGTTDPTTMDPTDTDPPAAGAPTASRDVAEVGRTVPNDMRESLDWLAAARFDDTIAEAVDRTRRLDPTVEAVALSARAVSPTSEDPSGPPVPPTVPLELAGKLARQCAVAHALDLEELAVDCAERATYWYRCLDPSVRLGSQDAGYLAYSALTVAQAALAVGDVAGAQRAASESIASFQQHTALVTHVNWPDLMHALTVLGECQVLLGQIPAAHQSVTDLLYLLTELQKQTHGPVGTPGSMPPVWGLPVVPTGRDWRRMVKRMGALGKRMPRE</sequence>
<name>A0ABP9RTF1_9ACTN</name>
<dbReference type="EMBL" id="BAABJQ010000008">
    <property type="protein sequence ID" value="GAA5186192.1"/>
    <property type="molecule type" value="Genomic_DNA"/>
</dbReference>
<evidence type="ECO:0000313" key="2">
    <source>
        <dbReference type="EMBL" id="GAA5186192.1"/>
    </source>
</evidence>
<keyword evidence="3" id="KW-1185">Reference proteome</keyword>
<feature type="compositionally biased region" description="Low complexity" evidence="1">
    <location>
        <begin position="240"/>
        <end position="264"/>
    </location>
</feature>
<dbReference type="Proteomes" id="UP001501570">
    <property type="component" value="Unassembled WGS sequence"/>
</dbReference>
<feature type="region of interest" description="Disordered" evidence="1">
    <location>
        <begin position="230"/>
        <end position="275"/>
    </location>
</feature>